<dbReference type="SMART" id="SM00173">
    <property type="entry name" value="RAS"/>
    <property type="match status" value="1"/>
</dbReference>
<dbReference type="SMART" id="SM00177">
    <property type="entry name" value="ARF"/>
    <property type="match status" value="1"/>
</dbReference>
<dbReference type="EMBL" id="CAJZBQ010000041">
    <property type="protein sequence ID" value="CAG9326682.1"/>
    <property type="molecule type" value="Genomic_DNA"/>
</dbReference>
<sequence>MVEPEERRYKIVILGNSGVGKTCLIYRFAKDTFLESTNPTIGANFYTKHVNVDDKTTYKFDLWDTAGQERYKSLTPMYYKGASAALIVYDATAVDSFEGAKDWIKELHNNAAPSIVIALAANKIDLNKGVSREMGQDLANKHSLLFSEVSAKTGEGISETFINIAKRLPKIQAKKAQGQKLAAPKKQESWCC</sequence>
<keyword evidence="1" id="KW-0547">Nucleotide-binding</keyword>
<dbReference type="InterPro" id="IPR005225">
    <property type="entry name" value="Small_GTP-bd"/>
</dbReference>
<dbReference type="SMART" id="SM00176">
    <property type="entry name" value="RAN"/>
    <property type="match status" value="1"/>
</dbReference>
<gene>
    <name evidence="2" type="ORF">BSTOLATCC_MIC41955</name>
</gene>
<reference evidence="2" key="1">
    <citation type="submission" date="2021-09" db="EMBL/GenBank/DDBJ databases">
        <authorList>
            <consortium name="AG Swart"/>
            <person name="Singh M."/>
            <person name="Singh A."/>
            <person name="Seah K."/>
            <person name="Emmerich C."/>
        </authorList>
    </citation>
    <scope>NUCLEOTIDE SEQUENCE</scope>
    <source>
        <strain evidence="2">ATCC30299</strain>
    </source>
</reference>
<dbReference type="SUPFAM" id="SSF52540">
    <property type="entry name" value="P-loop containing nucleoside triphosphate hydrolases"/>
    <property type="match status" value="1"/>
</dbReference>
<dbReference type="Gene3D" id="3.40.50.300">
    <property type="entry name" value="P-loop containing nucleotide triphosphate hydrolases"/>
    <property type="match status" value="1"/>
</dbReference>
<proteinExistence type="predicted"/>
<dbReference type="AlphaFoldDB" id="A0AAU9JHG1"/>
<evidence type="ECO:0000256" key="1">
    <source>
        <dbReference type="ARBA" id="ARBA00022741"/>
    </source>
</evidence>
<dbReference type="GO" id="GO:0003924">
    <property type="term" value="F:GTPase activity"/>
    <property type="evidence" value="ECO:0007669"/>
    <property type="project" value="InterPro"/>
</dbReference>
<protein>
    <submittedName>
        <fullName evidence="2">Uncharacterized protein</fullName>
    </submittedName>
</protein>
<dbReference type="PROSITE" id="PS51419">
    <property type="entry name" value="RAB"/>
    <property type="match status" value="1"/>
</dbReference>
<dbReference type="GO" id="GO:0005525">
    <property type="term" value="F:GTP binding"/>
    <property type="evidence" value="ECO:0007669"/>
    <property type="project" value="InterPro"/>
</dbReference>
<comment type="caution">
    <text evidence="2">The sequence shown here is derived from an EMBL/GenBank/DDBJ whole genome shotgun (WGS) entry which is preliminary data.</text>
</comment>
<dbReference type="NCBIfam" id="TIGR00231">
    <property type="entry name" value="small_GTP"/>
    <property type="match status" value="1"/>
</dbReference>
<dbReference type="InterPro" id="IPR027417">
    <property type="entry name" value="P-loop_NTPase"/>
</dbReference>
<evidence type="ECO:0000313" key="2">
    <source>
        <dbReference type="EMBL" id="CAG9326682.1"/>
    </source>
</evidence>
<dbReference type="PROSITE" id="PS51420">
    <property type="entry name" value="RHO"/>
    <property type="match status" value="1"/>
</dbReference>
<dbReference type="SMART" id="SM00175">
    <property type="entry name" value="RAB"/>
    <property type="match status" value="1"/>
</dbReference>
<dbReference type="Pfam" id="PF00071">
    <property type="entry name" value="Ras"/>
    <property type="match status" value="1"/>
</dbReference>
<dbReference type="PROSITE" id="PS51417">
    <property type="entry name" value="ARF"/>
    <property type="match status" value="1"/>
</dbReference>
<dbReference type="Proteomes" id="UP001162131">
    <property type="component" value="Unassembled WGS sequence"/>
</dbReference>
<dbReference type="InterPro" id="IPR001806">
    <property type="entry name" value="Small_GTPase"/>
</dbReference>
<accession>A0AAU9JHG1</accession>
<keyword evidence="3" id="KW-1185">Reference proteome</keyword>
<organism evidence="2 3">
    <name type="scientific">Blepharisma stoltei</name>
    <dbReference type="NCBI Taxonomy" id="1481888"/>
    <lineage>
        <taxon>Eukaryota</taxon>
        <taxon>Sar</taxon>
        <taxon>Alveolata</taxon>
        <taxon>Ciliophora</taxon>
        <taxon>Postciliodesmatophora</taxon>
        <taxon>Heterotrichea</taxon>
        <taxon>Heterotrichida</taxon>
        <taxon>Blepharismidae</taxon>
        <taxon>Blepharisma</taxon>
    </lineage>
</organism>
<evidence type="ECO:0000313" key="3">
    <source>
        <dbReference type="Proteomes" id="UP001162131"/>
    </source>
</evidence>
<dbReference type="PANTHER" id="PTHR47978">
    <property type="match status" value="1"/>
</dbReference>
<dbReference type="PRINTS" id="PR00449">
    <property type="entry name" value="RASTRNSFRMNG"/>
</dbReference>
<name>A0AAU9JHG1_9CILI</name>
<dbReference type="PROSITE" id="PS51421">
    <property type="entry name" value="RAS"/>
    <property type="match status" value="1"/>
</dbReference>
<dbReference type="SMART" id="SM00174">
    <property type="entry name" value="RHO"/>
    <property type="match status" value="1"/>
</dbReference>
<dbReference type="FunFam" id="3.40.50.300:FF:000823">
    <property type="entry name" value="Small GTPase RAB, putative"/>
    <property type="match status" value="1"/>
</dbReference>
<dbReference type="CDD" id="cd01860">
    <property type="entry name" value="Rab5_related"/>
    <property type="match status" value="1"/>
</dbReference>